<dbReference type="STRING" id="40148.A0A0E0BU17"/>
<dbReference type="Proteomes" id="UP000026961">
    <property type="component" value="Chromosome 12"/>
</dbReference>
<dbReference type="Gramene" id="OGLUM12G17220.1">
    <property type="protein sequence ID" value="OGLUM12G17220.1"/>
    <property type="gene ID" value="OGLUM12G17220"/>
</dbReference>
<reference evidence="1" key="2">
    <citation type="submission" date="2018-05" db="EMBL/GenBank/DDBJ databases">
        <title>OgluRS3 (Oryza glumaepatula Reference Sequence Version 3).</title>
        <authorList>
            <person name="Zhang J."/>
            <person name="Kudrna D."/>
            <person name="Lee S."/>
            <person name="Talag J."/>
            <person name="Welchert J."/>
            <person name="Wing R.A."/>
        </authorList>
    </citation>
    <scope>NUCLEOTIDE SEQUENCE [LARGE SCALE GENOMIC DNA]</scope>
</reference>
<dbReference type="Gene3D" id="2.120.10.30">
    <property type="entry name" value="TolB, C-terminal domain"/>
    <property type="match status" value="1"/>
</dbReference>
<dbReference type="PANTHER" id="PTHR19328:SF13">
    <property type="entry name" value="HIPL1 PROTEIN"/>
    <property type="match status" value="1"/>
</dbReference>
<dbReference type="InterPro" id="IPR011042">
    <property type="entry name" value="6-blade_b-propeller_TolB-like"/>
</dbReference>
<evidence type="ECO:0000313" key="1">
    <source>
        <dbReference type="EnsemblPlants" id="OGLUM12G17220.1"/>
    </source>
</evidence>
<dbReference type="HOGENOM" id="CLU_034420_0_0_1"/>
<dbReference type="eggNOG" id="ENOG502QQKP">
    <property type="taxonomic scope" value="Eukaryota"/>
</dbReference>
<keyword evidence="2" id="KW-1185">Reference proteome</keyword>
<dbReference type="AlphaFoldDB" id="A0A0E0BU17"/>
<accession>A0A0E0BU17</accession>
<evidence type="ECO:0008006" key="3">
    <source>
        <dbReference type="Google" id="ProtNLM"/>
    </source>
</evidence>
<protein>
    <recommendedName>
        <fullName evidence="3">Glucose/Sorbosone dehydrogenase domain-containing protein</fullName>
    </recommendedName>
</protein>
<name>A0A0E0BU17_9ORYZ</name>
<proteinExistence type="predicted"/>
<organism evidence="1">
    <name type="scientific">Oryza glumipatula</name>
    <dbReference type="NCBI Taxonomy" id="40148"/>
    <lineage>
        <taxon>Eukaryota</taxon>
        <taxon>Viridiplantae</taxon>
        <taxon>Streptophyta</taxon>
        <taxon>Embryophyta</taxon>
        <taxon>Tracheophyta</taxon>
        <taxon>Spermatophyta</taxon>
        <taxon>Magnoliopsida</taxon>
        <taxon>Liliopsida</taxon>
        <taxon>Poales</taxon>
        <taxon>Poaceae</taxon>
        <taxon>BOP clade</taxon>
        <taxon>Oryzoideae</taxon>
        <taxon>Oryzeae</taxon>
        <taxon>Oryzinae</taxon>
        <taxon>Oryza</taxon>
    </lineage>
</organism>
<dbReference type="EnsemblPlants" id="OGLUM12G17220.1">
    <property type="protein sequence ID" value="OGLUM12G17220.1"/>
    <property type="gene ID" value="OGLUM12G17220"/>
</dbReference>
<sequence length="430" mass="45857">MAVLPDGSGAAAALAGRDGMIWLQTTTMPKINGGCGGAGAARATPFLDLRERVHHGAVGSLGIKSVAFHPEFVANGRFYVSYTCDAARSPECAAGARAAAPAGGGGAQWSRYWLIVTEFSAKDYSMGMTKTADPKEELRTIFRMALPPPQELQISGLNNGGQLFFNDGYMYIATGHGVINTAAGNVDFSWDRNTWQARRFHMYCGLVVNATAEVRLIDTCHGSYSIVHRGSRTPSDGRQLSEIISGFNYQGSDPSLKGRYGSDLWVATETLEGSDQYTSMRITMVGCSSTSPMACDPSGTAIVGLINFIVEGNNGDALFLTTKGIYRVVHPTLCHNPTGELIVAGAAGDGINNRSPTQWTPIRWMKVLPTCVGFLASLFISWCIINRLACPGTNGGDGHLGPSVTMNNTYCNNGSFMCCLRISSPATTDD</sequence>
<reference evidence="1" key="1">
    <citation type="submission" date="2015-04" db="UniProtKB">
        <authorList>
            <consortium name="EnsemblPlants"/>
        </authorList>
    </citation>
    <scope>IDENTIFICATION</scope>
</reference>
<dbReference type="PANTHER" id="PTHR19328">
    <property type="entry name" value="HEDGEHOG-INTERACTING PROTEIN"/>
    <property type="match status" value="1"/>
</dbReference>
<evidence type="ECO:0000313" key="2">
    <source>
        <dbReference type="Proteomes" id="UP000026961"/>
    </source>
</evidence>